<organism evidence="1 2">
    <name type="scientific">Calocera viscosa (strain TUFC12733)</name>
    <dbReference type="NCBI Taxonomy" id="1330018"/>
    <lineage>
        <taxon>Eukaryota</taxon>
        <taxon>Fungi</taxon>
        <taxon>Dikarya</taxon>
        <taxon>Basidiomycota</taxon>
        <taxon>Agaricomycotina</taxon>
        <taxon>Dacrymycetes</taxon>
        <taxon>Dacrymycetales</taxon>
        <taxon>Dacrymycetaceae</taxon>
        <taxon>Calocera</taxon>
    </lineage>
</organism>
<keyword evidence="2" id="KW-1185">Reference proteome</keyword>
<dbReference type="EMBL" id="KV417289">
    <property type="protein sequence ID" value="KZO95301.1"/>
    <property type="molecule type" value="Genomic_DNA"/>
</dbReference>
<dbReference type="Proteomes" id="UP000076738">
    <property type="component" value="Unassembled WGS sequence"/>
</dbReference>
<sequence>MIPLAIPAPCIPQPAFLSLATIGMLDRPQSAPSIPQPDPDRHMPSAPAFLRTAVFLSLSTIGMHDGPRPFLRDAPFGLVTIAMCNQPWAFLCAAFRSLVTINM</sequence>
<dbReference type="AlphaFoldDB" id="A0A167L3S2"/>
<name>A0A167L3S2_CALVF</name>
<accession>A0A167L3S2</accession>
<evidence type="ECO:0000313" key="1">
    <source>
        <dbReference type="EMBL" id="KZO95301.1"/>
    </source>
</evidence>
<gene>
    <name evidence="1" type="ORF">CALVIDRAFT_538087</name>
</gene>
<proteinExistence type="predicted"/>
<evidence type="ECO:0000313" key="2">
    <source>
        <dbReference type="Proteomes" id="UP000076738"/>
    </source>
</evidence>
<protein>
    <submittedName>
        <fullName evidence="1">Uncharacterized protein</fullName>
    </submittedName>
</protein>
<reference evidence="1 2" key="1">
    <citation type="journal article" date="2016" name="Mol. Biol. Evol.">
        <title>Comparative Genomics of Early-Diverging Mushroom-Forming Fungi Provides Insights into the Origins of Lignocellulose Decay Capabilities.</title>
        <authorList>
            <person name="Nagy L.G."/>
            <person name="Riley R."/>
            <person name="Tritt A."/>
            <person name="Adam C."/>
            <person name="Daum C."/>
            <person name="Floudas D."/>
            <person name="Sun H."/>
            <person name="Yadav J.S."/>
            <person name="Pangilinan J."/>
            <person name="Larsson K.H."/>
            <person name="Matsuura K."/>
            <person name="Barry K."/>
            <person name="Labutti K."/>
            <person name="Kuo R."/>
            <person name="Ohm R.A."/>
            <person name="Bhattacharya S.S."/>
            <person name="Shirouzu T."/>
            <person name="Yoshinaga Y."/>
            <person name="Martin F.M."/>
            <person name="Grigoriev I.V."/>
            <person name="Hibbett D.S."/>
        </authorList>
    </citation>
    <scope>NUCLEOTIDE SEQUENCE [LARGE SCALE GENOMIC DNA]</scope>
    <source>
        <strain evidence="1 2">TUFC12733</strain>
    </source>
</reference>